<dbReference type="CDD" id="cd14498">
    <property type="entry name" value="DSP"/>
    <property type="match status" value="1"/>
</dbReference>
<feature type="region of interest" description="Disordered" evidence="1">
    <location>
        <begin position="290"/>
        <end position="391"/>
    </location>
</feature>
<evidence type="ECO:0000313" key="4">
    <source>
        <dbReference type="Proteomes" id="UP001281003"/>
    </source>
</evidence>
<dbReference type="InterPro" id="IPR033421">
    <property type="entry name" value="Rit1_DUSP-like"/>
</dbReference>
<sequence>MESPQPPSPSPGVARAARYDIRPPSPPTIDIPVSRSMGLNTVTLTPSPRNLDPALLDDFESDYKIIITSHMRTQEAQDQASDWVYASRRSAQPILEESMYLGPLSVVRDKTWMEMERITMVVVVRDRVMGLTSLMGGMKLNGQSSHQSQSSGAETPKPRPTPTLGPAAKKVCEELGIQIEAIAVSGLQELIREFPKLNEKIVRHLVEVHKRSSGTQEGRVLVCCETGNDRSAAVVVAYLVEVWGADLITALRFVLYRRFCVAWDDDTRRYLKNYADICEAKRMRWENHQGQAGMDGANGNGKSPGVAAADERKTPSKLKRQLADEGDSDAGEQEDEDGDCEMENNGVNFPGSRLSEEAAQRARGRNFAPFLDRPLRYDKGGGNDGAGSEQC</sequence>
<feature type="region of interest" description="Disordered" evidence="1">
    <location>
        <begin position="1"/>
        <end position="34"/>
    </location>
</feature>
<dbReference type="AlphaFoldDB" id="A0AAE0PI98"/>
<proteinExistence type="predicted"/>
<dbReference type="GO" id="GO:0062026">
    <property type="term" value="P:negative regulation of SCF-dependent proteasomal ubiquitin-dependent catabolic process"/>
    <property type="evidence" value="ECO:0007669"/>
    <property type="project" value="TreeGrafter"/>
</dbReference>
<dbReference type="Gene3D" id="3.90.190.10">
    <property type="entry name" value="Protein tyrosine phosphatase superfamily"/>
    <property type="match status" value="1"/>
</dbReference>
<name>A0AAE0PI98_SORBR</name>
<reference evidence="3" key="2">
    <citation type="submission" date="2023-07" db="EMBL/GenBank/DDBJ databases">
        <authorList>
            <consortium name="Lawrence Berkeley National Laboratory"/>
            <person name="Haridas S."/>
            <person name="Hensen N."/>
            <person name="Bonometti L."/>
            <person name="Westerberg I."/>
            <person name="Brannstrom I.O."/>
            <person name="Guillou S."/>
            <person name="Cros-Aarteil S."/>
            <person name="Calhoun S."/>
            <person name="Kuo A."/>
            <person name="Mondo S."/>
            <person name="Pangilinan J."/>
            <person name="Riley R."/>
            <person name="LaButti K."/>
            <person name="Andreopoulos B."/>
            <person name="Lipzen A."/>
            <person name="Chen C."/>
            <person name="Yanf M."/>
            <person name="Daum C."/>
            <person name="Ng V."/>
            <person name="Clum A."/>
            <person name="Steindorff A."/>
            <person name="Ohm R."/>
            <person name="Martin F."/>
            <person name="Silar P."/>
            <person name="Natvig D."/>
            <person name="Lalanne C."/>
            <person name="Gautier V."/>
            <person name="Ament-velasquez S.L."/>
            <person name="Kruys A."/>
            <person name="Hutchinson M.I."/>
            <person name="Powell A.J."/>
            <person name="Barry K."/>
            <person name="Miller A.N."/>
            <person name="Grigoriev I.V."/>
            <person name="Debuchy R."/>
            <person name="Gladieux P."/>
            <person name="Thoren M.H."/>
            <person name="Johannesson H."/>
        </authorList>
    </citation>
    <scope>NUCLEOTIDE SEQUENCE</scope>
    <source>
        <strain evidence="3">FGSC 1904</strain>
    </source>
</reference>
<dbReference type="GO" id="GO:1990444">
    <property type="term" value="F:F-box domain binding"/>
    <property type="evidence" value="ECO:0007669"/>
    <property type="project" value="TreeGrafter"/>
</dbReference>
<dbReference type="EMBL" id="JAUTDP010000004">
    <property type="protein sequence ID" value="KAK3400377.1"/>
    <property type="molecule type" value="Genomic_DNA"/>
</dbReference>
<dbReference type="Pfam" id="PF04179">
    <property type="entry name" value="Init_tRNA_PT"/>
    <property type="match status" value="1"/>
</dbReference>
<evidence type="ECO:0000256" key="1">
    <source>
        <dbReference type="SAM" id="MobiDB-lite"/>
    </source>
</evidence>
<dbReference type="InterPro" id="IPR052449">
    <property type="entry name" value="STYX-Interacting_Phosphatase"/>
</dbReference>
<gene>
    <name evidence="3" type="ORF">B0T20DRAFT_183093</name>
</gene>
<keyword evidence="4" id="KW-1185">Reference proteome</keyword>
<dbReference type="GO" id="GO:0070372">
    <property type="term" value="P:regulation of ERK1 and ERK2 cascade"/>
    <property type="evidence" value="ECO:0007669"/>
    <property type="project" value="TreeGrafter"/>
</dbReference>
<dbReference type="Proteomes" id="UP001281003">
    <property type="component" value="Unassembled WGS sequence"/>
</dbReference>
<protein>
    <recommendedName>
        <fullName evidence="2">Tyrosine specific protein phosphatases domain-containing protein</fullName>
    </recommendedName>
</protein>
<dbReference type="PANTHER" id="PTHR46588">
    <property type="entry name" value="SERINE/THREONINE/TYROSINE-INTERACTING PROTEIN"/>
    <property type="match status" value="1"/>
</dbReference>
<reference evidence="3" key="1">
    <citation type="journal article" date="2023" name="Mol. Phylogenet. Evol.">
        <title>Genome-scale phylogeny and comparative genomics of the fungal order Sordariales.</title>
        <authorList>
            <person name="Hensen N."/>
            <person name="Bonometti L."/>
            <person name="Westerberg I."/>
            <person name="Brannstrom I.O."/>
            <person name="Guillou S."/>
            <person name="Cros-Aarteil S."/>
            <person name="Calhoun S."/>
            <person name="Haridas S."/>
            <person name="Kuo A."/>
            <person name="Mondo S."/>
            <person name="Pangilinan J."/>
            <person name="Riley R."/>
            <person name="LaButti K."/>
            <person name="Andreopoulos B."/>
            <person name="Lipzen A."/>
            <person name="Chen C."/>
            <person name="Yan M."/>
            <person name="Daum C."/>
            <person name="Ng V."/>
            <person name="Clum A."/>
            <person name="Steindorff A."/>
            <person name="Ohm R.A."/>
            <person name="Martin F."/>
            <person name="Silar P."/>
            <person name="Natvig D.O."/>
            <person name="Lalanne C."/>
            <person name="Gautier V."/>
            <person name="Ament-Velasquez S.L."/>
            <person name="Kruys A."/>
            <person name="Hutchinson M.I."/>
            <person name="Powell A.J."/>
            <person name="Barry K."/>
            <person name="Miller A.N."/>
            <person name="Grigoriev I.V."/>
            <person name="Debuchy R."/>
            <person name="Gladieux P."/>
            <person name="Hiltunen Thoren M."/>
            <person name="Johannesson H."/>
        </authorList>
    </citation>
    <scope>NUCLEOTIDE SEQUENCE</scope>
    <source>
        <strain evidence="3">FGSC 1904</strain>
    </source>
</reference>
<dbReference type="GO" id="GO:0005737">
    <property type="term" value="C:cytoplasm"/>
    <property type="evidence" value="ECO:0007669"/>
    <property type="project" value="TreeGrafter"/>
</dbReference>
<comment type="caution">
    <text evidence="3">The sequence shown here is derived from an EMBL/GenBank/DDBJ whole genome shotgun (WGS) entry which is preliminary data.</text>
</comment>
<dbReference type="PROSITE" id="PS50056">
    <property type="entry name" value="TYR_PHOSPHATASE_2"/>
    <property type="match status" value="1"/>
</dbReference>
<dbReference type="PANTHER" id="PTHR46588:SF1">
    <property type="entry name" value="SERINE_THREONINE_TYROSINE-INTERACTING PROTEIN"/>
    <property type="match status" value="1"/>
</dbReference>
<organism evidence="3 4">
    <name type="scientific">Sordaria brevicollis</name>
    <dbReference type="NCBI Taxonomy" id="83679"/>
    <lineage>
        <taxon>Eukaryota</taxon>
        <taxon>Fungi</taxon>
        <taxon>Dikarya</taxon>
        <taxon>Ascomycota</taxon>
        <taxon>Pezizomycotina</taxon>
        <taxon>Sordariomycetes</taxon>
        <taxon>Sordariomycetidae</taxon>
        <taxon>Sordariales</taxon>
        <taxon>Sordariaceae</taxon>
        <taxon>Sordaria</taxon>
    </lineage>
</organism>
<feature type="compositionally biased region" description="Pro residues" evidence="1">
    <location>
        <begin position="1"/>
        <end position="10"/>
    </location>
</feature>
<feature type="region of interest" description="Disordered" evidence="1">
    <location>
        <begin position="139"/>
        <end position="166"/>
    </location>
</feature>
<dbReference type="SUPFAM" id="SSF52799">
    <property type="entry name" value="(Phosphotyrosine protein) phosphatases II"/>
    <property type="match status" value="1"/>
</dbReference>
<feature type="compositionally biased region" description="Acidic residues" evidence="1">
    <location>
        <begin position="324"/>
        <end position="342"/>
    </location>
</feature>
<feature type="domain" description="Tyrosine specific protein phosphatases" evidence="2">
    <location>
        <begin position="192"/>
        <end position="258"/>
    </location>
</feature>
<dbReference type="GO" id="GO:0005654">
    <property type="term" value="C:nucleoplasm"/>
    <property type="evidence" value="ECO:0007669"/>
    <property type="project" value="TreeGrafter"/>
</dbReference>
<evidence type="ECO:0000313" key="3">
    <source>
        <dbReference type="EMBL" id="KAK3400377.1"/>
    </source>
</evidence>
<dbReference type="InterPro" id="IPR000387">
    <property type="entry name" value="Tyr_Pase_dom"/>
</dbReference>
<dbReference type="InterPro" id="IPR029021">
    <property type="entry name" value="Prot-tyrosine_phosphatase-like"/>
</dbReference>
<accession>A0AAE0PI98</accession>
<evidence type="ECO:0000259" key="2">
    <source>
        <dbReference type="PROSITE" id="PS50056"/>
    </source>
</evidence>